<comment type="caution">
    <text evidence="1">The sequence shown here is derived from an EMBL/GenBank/DDBJ whole genome shotgun (WGS) entry which is preliminary data.</text>
</comment>
<evidence type="ECO:0008006" key="3">
    <source>
        <dbReference type="Google" id="ProtNLM"/>
    </source>
</evidence>
<gene>
    <name evidence="1" type="ORF">LNAOJCKE_3480</name>
</gene>
<evidence type="ECO:0000313" key="1">
    <source>
        <dbReference type="EMBL" id="GJE66262.1"/>
    </source>
</evidence>
<name>A0ABQ4UIA9_9HYPH</name>
<protein>
    <recommendedName>
        <fullName evidence="3">Transposase</fullName>
    </recommendedName>
</protein>
<proteinExistence type="predicted"/>
<accession>A0ABQ4UIA9</accession>
<keyword evidence="2" id="KW-1185">Reference proteome</keyword>
<dbReference type="Proteomes" id="UP001055039">
    <property type="component" value="Unassembled WGS sequence"/>
</dbReference>
<sequence length="118" mass="13095">MALLITGRPDQRSSTGHDNRMFVEGVRWIVRTGSSRRDRPDALGEWHSAFLRRFSRRSRKGDAPRAEALLKGLPADVILADATDDSGRLCTLVAGKGARAVIPNTMSRAKKYDHDKAH</sequence>
<organism evidence="1 2">
    <name type="scientific">Methylorubrum aminovorans</name>
    <dbReference type="NCBI Taxonomy" id="269069"/>
    <lineage>
        <taxon>Bacteria</taxon>
        <taxon>Pseudomonadati</taxon>
        <taxon>Pseudomonadota</taxon>
        <taxon>Alphaproteobacteria</taxon>
        <taxon>Hyphomicrobiales</taxon>
        <taxon>Methylobacteriaceae</taxon>
        <taxon>Methylorubrum</taxon>
    </lineage>
</organism>
<reference evidence="1" key="2">
    <citation type="submission" date="2021-08" db="EMBL/GenBank/DDBJ databases">
        <authorList>
            <person name="Tani A."/>
            <person name="Ola A."/>
            <person name="Ogura Y."/>
            <person name="Katsura K."/>
            <person name="Hayashi T."/>
        </authorList>
    </citation>
    <scope>NUCLEOTIDE SEQUENCE</scope>
    <source>
        <strain evidence="1">NBRC 15686</strain>
    </source>
</reference>
<reference evidence="1" key="1">
    <citation type="journal article" date="2021" name="Front. Microbiol.">
        <title>Comprehensive Comparative Genomics and Phenotyping of Methylobacterium Species.</title>
        <authorList>
            <person name="Alessa O."/>
            <person name="Ogura Y."/>
            <person name="Fujitani Y."/>
            <person name="Takami H."/>
            <person name="Hayashi T."/>
            <person name="Sahin N."/>
            <person name="Tani A."/>
        </authorList>
    </citation>
    <scope>NUCLEOTIDE SEQUENCE</scope>
    <source>
        <strain evidence="1">NBRC 15686</strain>
    </source>
</reference>
<evidence type="ECO:0000313" key="2">
    <source>
        <dbReference type="Proteomes" id="UP001055039"/>
    </source>
</evidence>
<dbReference type="EMBL" id="BPRC01000012">
    <property type="protein sequence ID" value="GJE66262.1"/>
    <property type="molecule type" value="Genomic_DNA"/>
</dbReference>